<evidence type="ECO:0000313" key="2">
    <source>
        <dbReference type="Proteomes" id="UP001604336"/>
    </source>
</evidence>
<dbReference type="EMBL" id="JBFOLK010000013">
    <property type="protein sequence ID" value="KAL2466076.1"/>
    <property type="molecule type" value="Genomic_DNA"/>
</dbReference>
<accession>A0ABD1PU70</accession>
<reference evidence="2" key="1">
    <citation type="submission" date="2024-07" db="EMBL/GenBank/DDBJ databases">
        <title>Two chromosome-level genome assemblies of Korean endemic species Abeliophyllum distichum and Forsythia ovata (Oleaceae).</title>
        <authorList>
            <person name="Jang H."/>
        </authorList>
    </citation>
    <scope>NUCLEOTIDE SEQUENCE [LARGE SCALE GENOMIC DNA]</scope>
</reference>
<dbReference type="Proteomes" id="UP001604336">
    <property type="component" value="Unassembled WGS sequence"/>
</dbReference>
<sequence length="121" mass="13577">MAVASPVERCKEDSFTSSPIGSSIQLKFLVTDGIKSQLSDNHVCPYKYPNCTSDQRRIVDAVEEVGSSSLSEKFSNGTSTMDINDRRFDDLDFDDKVDNHLPKVSMVLVRLLLSLVMIFRK</sequence>
<dbReference type="AlphaFoldDB" id="A0ABD1PU70"/>
<gene>
    <name evidence="1" type="ORF">Adt_41927</name>
</gene>
<keyword evidence="2" id="KW-1185">Reference proteome</keyword>
<evidence type="ECO:0000313" key="1">
    <source>
        <dbReference type="EMBL" id="KAL2466076.1"/>
    </source>
</evidence>
<comment type="caution">
    <text evidence="1">The sequence shown here is derived from an EMBL/GenBank/DDBJ whole genome shotgun (WGS) entry which is preliminary data.</text>
</comment>
<proteinExistence type="predicted"/>
<organism evidence="1 2">
    <name type="scientific">Abeliophyllum distichum</name>
    <dbReference type="NCBI Taxonomy" id="126358"/>
    <lineage>
        <taxon>Eukaryota</taxon>
        <taxon>Viridiplantae</taxon>
        <taxon>Streptophyta</taxon>
        <taxon>Embryophyta</taxon>
        <taxon>Tracheophyta</taxon>
        <taxon>Spermatophyta</taxon>
        <taxon>Magnoliopsida</taxon>
        <taxon>eudicotyledons</taxon>
        <taxon>Gunneridae</taxon>
        <taxon>Pentapetalae</taxon>
        <taxon>asterids</taxon>
        <taxon>lamiids</taxon>
        <taxon>Lamiales</taxon>
        <taxon>Oleaceae</taxon>
        <taxon>Forsythieae</taxon>
        <taxon>Abeliophyllum</taxon>
    </lineage>
</organism>
<name>A0ABD1PU70_9LAMI</name>
<protein>
    <submittedName>
        <fullName evidence="1">Uncharacterized protein</fullName>
    </submittedName>
</protein>